<gene>
    <name evidence="1" type="ORF">P174DRAFT_511156</name>
</gene>
<dbReference type="GeneID" id="36539095"/>
<comment type="caution">
    <text evidence="1">The sequence shown here is derived from an EMBL/GenBank/DDBJ whole genome shotgun (WGS) entry which is preliminary data.</text>
</comment>
<proteinExistence type="predicted"/>
<name>A0A2I1CCM3_ASPN1</name>
<dbReference type="STRING" id="1392255.A0A2I1CCM3"/>
<accession>A0A2I1CCM3</accession>
<dbReference type="Proteomes" id="UP000234474">
    <property type="component" value="Unassembled WGS sequence"/>
</dbReference>
<dbReference type="EMBL" id="MSZS01000003">
    <property type="protein sequence ID" value="PKX95378.1"/>
    <property type="molecule type" value="Genomic_DNA"/>
</dbReference>
<dbReference type="OMA" id="RLICYAT"/>
<sequence>MVSRSLQLEKMAELTCEQARQIVDEIGQRNGIITDKDRAATPPAVIKALQSVRNQLGRLRHPWTPCDTPDVRRHVIFQLISSARSLHYNWAKKQGKEPYFSLDVSADRIVIDTNDDGCLKSDIVQLSEGCSAFLPNAGTNNLYDAVLLYTARIAREAHVQSGPFSFALGPRSSGDRLGFTTPVNKDPAVLPGGVRTRITLYPALPGGFVQLVHEFKDIANDGFVLLDPDDTCQPMCKKFVFVARLENFQVTRLTYGVQVRDGVLEVTKTDGDLFTFSLSSVTERFLLYKPITPSSSFEEMALLFPIDQDSRPVIRSRKAYHIVGPFAFPIMGVGLSVVVCATVPKFDPVSNADIETSILLQDYVINSFCGAISVCQNHSMPYGWVQYIPRQSAVSPAWHKTVQRLLEKLRLAPVFQSQKGVLKSLCSLRYLSPNHYGADNEPLFGPSDDEYHISTKYSAYLSFLKPLGLQEVSDHEVLERLKPILSEPLRVLLSSDSQKERISRILRLLVIWLKRNPNNTLSTEIRNLPLIELSNGSFIRGKDVNWIKSGADLAFAKDDVYFSTDTNGNDIPKCLDILTVSEEAARDKDAKELFRLLGVRHACPELVMELISHHSHATSHVPTTARDLIAESMHILGYVYDSCAKDDCLRPPCLMLFDEHCLRRPVCRPSCPRYFPFDVYLGTDGAYGTEAIAKRLEAGSLIGPRLLLLHPTFLDPNHISKTHIVNDTWRIWLERKGIVRQVPRLTQMINHTQLSDLFNAIISHHPDLLLGILRRYWDTYGTEVKEEPLIASTIRGAKVPTLNGLARLDECYFPTPEICKLVEAVSTTLNINLLKLPETWGPGSEEEWGFLRELAVSGGGAATSMKVVKDRLLSTMTLEDAKPHFFELYRWIAERSLDDLWEFFDDQKTVYIPDSGDGAKLVCLDQCVWHGPSWLRTVYALALHEEYTSDSKIWGLFADTLAVRDADWRTYMTELMHLQDVGVGLIDETRRIYKAITGDISTKDLDSLRSQFKRDKMIYVPRSKQWYTPQQCIWASFSIGDKMCISNVYPDMESFFVEELQVQRPSIRCYISYIQHLCKDKGDVTEVIEALRHINNLGPTEADLDCLKLINFLPIEGPEEEFYWGSVASDFFIIDRDGWPMLFYGEVPTVQFRLAVVHELAPLLKSLGLENRFISVCAARKTSISEMPLQTSPQLTTDFRQRSLGLSRCIAHFNGANVRAARELYDTFQKALVYETEHIVGECTLTSLSGSSTSKETYSRLHMEYLNGKLSIFVPREANERLICYATQLPELLITSLEIKHPTAHGIFATVLQVPIEVVDGILGIHGIPELADLDPVSPVIIDDSESVYEDALEEVFVPRASIAWGGKDQLLASGQSELQLVLRSKDTAVTKYRTLSDRHETTAKEHAVG</sequence>
<reference evidence="2" key="1">
    <citation type="journal article" date="2018" name="Proc. Natl. Acad. Sci. U.S.A.">
        <title>Linking secondary metabolites to gene clusters through genome sequencing of six diverse Aspergillus species.</title>
        <authorList>
            <person name="Kaerboelling I."/>
            <person name="Vesth T.C."/>
            <person name="Frisvad J.C."/>
            <person name="Nybo J.L."/>
            <person name="Theobald S."/>
            <person name="Kuo A."/>
            <person name="Bowyer P."/>
            <person name="Matsuda Y."/>
            <person name="Mondo S."/>
            <person name="Lyhne E.K."/>
            <person name="Kogle M.E."/>
            <person name="Clum A."/>
            <person name="Lipzen A."/>
            <person name="Salamov A."/>
            <person name="Ngan C.Y."/>
            <person name="Daum C."/>
            <person name="Chiniquy J."/>
            <person name="Barry K."/>
            <person name="LaButti K."/>
            <person name="Haridas S."/>
            <person name="Simmons B.A."/>
            <person name="Magnuson J.K."/>
            <person name="Mortensen U.H."/>
            <person name="Larsen T.O."/>
            <person name="Grigoriev I.V."/>
            <person name="Baker S.E."/>
            <person name="Andersen M.R."/>
        </authorList>
    </citation>
    <scope>NUCLEOTIDE SEQUENCE [LARGE SCALE GENOMIC DNA]</scope>
    <source>
        <strain evidence="2">IBT 16806</strain>
    </source>
</reference>
<organism evidence="1 2">
    <name type="scientific">Aspergillus novofumigatus (strain IBT 16806)</name>
    <dbReference type="NCBI Taxonomy" id="1392255"/>
    <lineage>
        <taxon>Eukaryota</taxon>
        <taxon>Fungi</taxon>
        <taxon>Dikarya</taxon>
        <taxon>Ascomycota</taxon>
        <taxon>Pezizomycotina</taxon>
        <taxon>Eurotiomycetes</taxon>
        <taxon>Eurotiomycetidae</taxon>
        <taxon>Eurotiales</taxon>
        <taxon>Aspergillaceae</taxon>
        <taxon>Aspergillus</taxon>
        <taxon>Aspergillus subgen. Fumigati</taxon>
    </lineage>
</organism>
<keyword evidence="2" id="KW-1185">Reference proteome</keyword>
<dbReference type="RefSeq" id="XP_024683973.1">
    <property type="nucleotide sequence ID" value="XM_024831759.1"/>
</dbReference>
<evidence type="ECO:0000313" key="1">
    <source>
        <dbReference type="EMBL" id="PKX95378.1"/>
    </source>
</evidence>
<evidence type="ECO:0000313" key="2">
    <source>
        <dbReference type="Proteomes" id="UP000234474"/>
    </source>
</evidence>
<dbReference type="OrthoDB" id="1262810at2759"/>
<protein>
    <submittedName>
        <fullName evidence="1">Uncharacterized protein</fullName>
    </submittedName>
</protein>
<dbReference type="VEuPathDB" id="FungiDB:P174DRAFT_511156"/>